<evidence type="ECO:0000256" key="7">
    <source>
        <dbReference type="ARBA" id="ARBA00022777"/>
    </source>
</evidence>
<comment type="subcellular location">
    <subcellularLocation>
        <location evidence="10">Cytoplasm</location>
    </subcellularLocation>
</comment>
<comment type="pathway">
    <text evidence="2 10">Carbohydrate degradation; glycolysis; pyruvate from D-glyceraldehyde 3-phosphate: step 2/5.</text>
</comment>
<feature type="binding site" evidence="10">
    <location>
        <position position="205"/>
    </location>
    <ligand>
        <name>ATP</name>
        <dbReference type="ChEBI" id="CHEBI:30616"/>
    </ligand>
</feature>
<gene>
    <name evidence="10" type="primary">pgk</name>
    <name evidence="12" type="ORF">J2Z34_002235</name>
</gene>
<dbReference type="GO" id="GO:0004618">
    <property type="term" value="F:phosphoglycerate kinase activity"/>
    <property type="evidence" value="ECO:0007669"/>
    <property type="project" value="UniProtKB-EC"/>
</dbReference>
<dbReference type="InterPro" id="IPR001576">
    <property type="entry name" value="Phosphoglycerate_kinase"/>
</dbReference>
<dbReference type="PROSITE" id="PS00111">
    <property type="entry name" value="PGLYCERATE_KINASE"/>
    <property type="match status" value="1"/>
</dbReference>
<evidence type="ECO:0000256" key="11">
    <source>
        <dbReference type="RuleBase" id="RU000532"/>
    </source>
</evidence>
<dbReference type="EMBL" id="JAGGKC010000019">
    <property type="protein sequence ID" value="MBP1919739.1"/>
    <property type="molecule type" value="Genomic_DNA"/>
</dbReference>
<evidence type="ECO:0000256" key="8">
    <source>
        <dbReference type="ARBA" id="ARBA00022840"/>
    </source>
</evidence>
<evidence type="ECO:0000313" key="13">
    <source>
        <dbReference type="Proteomes" id="UP001519271"/>
    </source>
</evidence>
<evidence type="ECO:0000256" key="2">
    <source>
        <dbReference type="ARBA" id="ARBA00004838"/>
    </source>
</evidence>
<feature type="binding site" evidence="10">
    <location>
        <position position="121"/>
    </location>
    <ligand>
        <name>substrate</name>
    </ligand>
</feature>
<evidence type="ECO:0000256" key="3">
    <source>
        <dbReference type="ARBA" id="ARBA00013061"/>
    </source>
</evidence>
<dbReference type="PIRSF" id="PIRSF000724">
    <property type="entry name" value="Pgk"/>
    <property type="match status" value="1"/>
</dbReference>
<dbReference type="Pfam" id="PF00162">
    <property type="entry name" value="PGK"/>
    <property type="match status" value="1"/>
</dbReference>
<keyword evidence="13" id="KW-1185">Reference proteome</keyword>
<keyword evidence="8 10" id="KW-0067">ATP-binding</keyword>
<evidence type="ECO:0000256" key="9">
    <source>
        <dbReference type="ARBA" id="ARBA00023152"/>
    </source>
</evidence>
<dbReference type="InterPro" id="IPR015824">
    <property type="entry name" value="Phosphoglycerate_kinase_N"/>
</dbReference>
<dbReference type="CDD" id="cd00318">
    <property type="entry name" value="Phosphoglycerate_kinase"/>
    <property type="match status" value="1"/>
</dbReference>
<organism evidence="12 13">
    <name type="scientific">Youngiibacter multivorans</name>
    <dbReference type="NCBI Taxonomy" id="937251"/>
    <lineage>
        <taxon>Bacteria</taxon>
        <taxon>Bacillati</taxon>
        <taxon>Bacillota</taxon>
        <taxon>Clostridia</taxon>
        <taxon>Eubacteriales</taxon>
        <taxon>Clostridiaceae</taxon>
        <taxon>Youngiibacter</taxon>
    </lineage>
</organism>
<feature type="binding site" evidence="10">
    <location>
        <position position="38"/>
    </location>
    <ligand>
        <name>substrate</name>
    </ligand>
</feature>
<evidence type="ECO:0000313" key="12">
    <source>
        <dbReference type="EMBL" id="MBP1919739.1"/>
    </source>
</evidence>
<evidence type="ECO:0000256" key="1">
    <source>
        <dbReference type="ARBA" id="ARBA00000642"/>
    </source>
</evidence>
<dbReference type="PANTHER" id="PTHR11406">
    <property type="entry name" value="PHOSPHOGLYCERATE KINASE"/>
    <property type="match status" value="1"/>
</dbReference>
<feature type="binding site" evidence="10">
    <location>
        <begin position="61"/>
        <end position="64"/>
    </location>
    <ligand>
        <name>substrate</name>
    </ligand>
</feature>
<reference evidence="12 13" key="1">
    <citation type="submission" date="2021-03" db="EMBL/GenBank/DDBJ databases">
        <title>Genomic Encyclopedia of Type Strains, Phase IV (KMG-IV): sequencing the most valuable type-strain genomes for metagenomic binning, comparative biology and taxonomic classification.</title>
        <authorList>
            <person name="Goeker M."/>
        </authorList>
    </citation>
    <scope>NUCLEOTIDE SEQUENCE [LARGE SCALE GENOMIC DNA]</scope>
    <source>
        <strain evidence="12 13">DSM 6139</strain>
    </source>
</reference>
<dbReference type="Proteomes" id="UP001519271">
    <property type="component" value="Unassembled WGS sequence"/>
</dbReference>
<comment type="subunit">
    <text evidence="10">Monomer.</text>
</comment>
<dbReference type="Gene3D" id="3.40.50.1260">
    <property type="entry name" value="Phosphoglycerate kinase, N-terminal domain"/>
    <property type="match status" value="2"/>
</dbReference>
<keyword evidence="6 10" id="KW-0547">Nucleotide-binding</keyword>
<dbReference type="PRINTS" id="PR00477">
    <property type="entry name" value="PHGLYCKINASE"/>
</dbReference>
<feature type="binding site" evidence="10">
    <location>
        <position position="327"/>
    </location>
    <ligand>
        <name>ATP</name>
        <dbReference type="ChEBI" id="CHEBI:30616"/>
    </ligand>
</feature>
<accession>A0ABS4G5D4</accession>
<comment type="similarity">
    <text evidence="10 11">Belongs to the phosphoglycerate kinase family.</text>
</comment>
<comment type="caution">
    <text evidence="12">The sequence shown here is derived from an EMBL/GenBank/DDBJ whole genome shotgun (WGS) entry which is preliminary data.</text>
</comment>
<keyword evidence="10" id="KW-0963">Cytoplasm</keyword>
<dbReference type="InterPro" id="IPR036043">
    <property type="entry name" value="Phosphoglycerate_kinase_sf"/>
</dbReference>
<feature type="binding site" evidence="10">
    <location>
        <position position="296"/>
    </location>
    <ligand>
        <name>ATP</name>
        <dbReference type="ChEBI" id="CHEBI:30616"/>
    </ligand>
</feature>
<feature type="binding site" evidence="10">
    <location>
        <begin position="23"/>
        <end position="25"/>
    </location>
    <ligand>
        <name>substrate</name>
    </ligand>
</feature>
<dbReference type="SUPFAM" id="SSF53748">
    <property type="entry name" value="Phosphoglycerate kinase"/>
    <property type="match status" value="1"/>
</dbReference>
<comment type="catalytic activity">
    <reaction evidence="1 10 11">
        <text>(2R)-3-phosphoglycerate + ATP = (2R)-3-phospho-glyceroyl phosphate + ADP</text>
        <dbReference type="Rhea" id="RHEA:14801"/>
        <dbReference type="ChEBI" id="CHEBI:30616"/>
        <dbReference type="ChEBI" id="CHEBI:57604"/>
        <dbReference type="ChEBI" id="CHEBI:58272"/>
        <dbReference type="ChEBI" id="CHEBI:456216"/>
        <dbReference type="EC" id="2.7.2.3"/>
    </reaction>
</comment>
<keyword evidence="9 10" id="KW-0324">Glycolysis</keyword>
<evidence type="ECO:0000256" key="4">
    <source>
        <dbReference type="ARBA" id="ARBA00016471"/>
    </source>
</evidence>
<sequence>MSYNKKTIEDIEVRGKKVLVRCDFNVPLKDGVITDENRLTGALPTIKYLIENGAKLILTSHLGKAKGPDKKYTLQPVATRLSEMLGKEVVFAADDSVVGENAKAAVAVMKDGDVVLLENTRFRPEEEKNVDAFSKELASLADVFVNDAFGSAHRAHCSTEGVTKFLDTAVGGYLIQKELKFLGEAVDNPERPFVAILGGAKVSDKINVINSLLDKVDTLIIGGGMAYTFLKGQGYTVGTSLLEADRVDYSKEMMKKAVEKGVRLLLPVDNIVADKFSAEAAPVVTEDQNIPEGYMGLDIGPKTAALYADAIKDAKTVVWNGPMGVFEFENFAKGTIAVAKAMADADAVTVIGGGDSAAAVNILGFGDRMTHISTGGGASLEFLEGKELPGIAALNDK</sequence>
<keyword evidence="5 10" id="KW-0808">Transferase</keyword>
<dbReference type="InterPro" id="IPR015911">
    <property type="entry name" value="Phosphoglycerate_kinase_CS"/>
</dbReference>
<evidence type="ECO:0000256" key="6">
    <source>
        <dbReference type="ARBA" id="ARBA00022741"/>
    </source>
</evidence>
<dbReference type="EC" id="2.7.2.3" evidence="3 10"/>
<proteinExistence type="inferred from homology"/>
<evidence type="ECO:0000256" key="5">
    <source>
        <dbReference type="ARBA" id="ARBA00022679"/>
    </source>
</evidence>
<name>A0ABS4G5D4_9CLOT</name>
<dbReference type="HAMAP" id="MF_00145">
    <property type="entry name" value="Phosphoglyc_kinase"/>
    <property type="match status" value="1"/>
</dbReference>
<keyword evidence="7 10" id="KW-0418">Kinase</keyword>
<dbReference type="RefSeq" id="WP_209459936.1">
    <property type="nucleotide sequence ID" value="NZ_JAGGKC010000019.1"/>
</dbReference>
<feature type="binding site" evidence="10">
    <location>
        <begin position="353"/>
        <end position="356"/>
    </location>
    <ligand>
        <name>ATP</name>
        <dbReference type="ChEBI" id="CHEBI:30616"/>
    </ligand>
</feature>
<protein>
    <recommendedName>
        <fullName evidence="4 10">Phosphoglycerate kinase</fullName>
        <ecNumber evidence="3 10">2.7.2.3</ecNumber>
    </recommendedName>
</protein>
<feature type="binding site" evidence="10">
    <location>
        <position position="154"/>
    </location>
    <ligand>
        <name>substrate</name>
    </ligand>
</feature>
<evidence type="ECO:0000256" key="10">
    <source>
        <dbReference type="HAMAP-Rule" id="MF_00145"/>
    </source>
</evidence>
<dbReference type="PANTHER" id="PTHR11406:SF23">
    <property type="entry name" value="PHOSPHOGLYCERATE KINASE 1, CHLOROPLASTIC-RELATED"/>
    <property type="match status" value="1"/>
</dbReference>